<proteinExistence type="predicted"/>
<protein>
    <recommendedName>
        <fullName evidence="1">DUF7674 domain-containing protein</fullName>
    </recommendedName>
</protein>
<dbReference type="Pfam" id="PF24722">
    <property type="entry name" value="DUF7674"/>
    <property type="match status" value="1"/>
</dbReference>
<name>A0A7W6CKK6_9HYPH</name>
<accession>A0A7W6CKK6</accession>
<feature type="domain" description="DUF7674" evidence="1">
    <location>
        <begin position="10"/>
        <end position="111"/>
    </location>
</feature>
<evidence type="ECO:0000259" key="1">
    <source>
        <dbReference type="Pfam" id="PF24722"/>
    </source>
</evidence>
<dbReference type="InterPro" id="IPR056091">
    <property type="entry name" value="DUF7674"/>
</dbReference>
<keyword evidence="3" id="KW-1185">Reference proteome</keyword>
<dbReference type="Proteomes" id="UP000582090">
    <property type="component" value="Unassembled WGS sequence"/>
</dbReference>
<dbReference type="EMBL" id="JACIDW010000001">
    <property type="protein sequence ID" value="MBB3962852.1"/>
    <property type="molecule type" value="Genomic_DNA"/>
</dbReference>
<comment type="caution">
    <text evidence="2">The sequence shown here is derived from an EMBL/GenBank/DDBJ whole genome shotgun (WGS) entry which is preliminary data.</text>
</comment>
<evidence type="ECO:0000313" key="3">
    <source>
        <dbReference type="Proteomes" id="UP000582090"/>
    </source>
</evidence>
<organism evidence="2 3">
    <name type="scientific">Rhizobium metallidurans</name>
    <dbReference type="NCBI Taxonomy" id="1265931"/>
    <lineage>
        <taxon>Bacteria</taxon>
        <taxon>Pseudomonadati</taxon>
        <taxon>Pseudomonadota</taxon>
        <taxon>Alphaproteobacteria</taxon>
        <taxon>Hyphomicrobiales</taxon>
        <taxon>Rhizobiaceae</taxon>
        <taxon>Rhizobium/Agrobacterium group</taxon>
        <taxon>Rhizobium</taxon>
    </lineage>
</organism>
<evidence type="ECO:0000313" key="2">
    <source>
        <dbReference type="EMBL" id="MBB3962852.1"/>
    </source>
</evidence>
<dbReference type="RefSeq" id="WP_183898558.1">
    <property type="nucleotide sequence ID" value="NZ_JACIDW010000001.1"/>
</dbReference>
<dbReference type="AlphaFoldDB" id="A0A7W6CKK6"/>
<sequence>MDTKAITAELAQHVPATSTLENAIDDIGPADLEDMHTFYSDMGWLIAERFSTLEDKQRVFELIELGMRNGDRRLKDAVSTGLIEAMISRTGAQPARWRQISAELGPLSAAYVRQ</sequence>
<reference evidence="2 3" key="1">
    <citation type="submission" date="2020-08" db="EMBL/GenBank/DDBJ databases">
        <title>Genomic Encyclopedia of Type Strains, Phase IV (KMG-IV): sequencing the most valuable type-strain genomes for metagenomic binning, comparative biology and taxonomic classification.</title>
        <authorList>
            <person name="Goeker M."/>
        </authorList>
    </citation>
    <scope>NUCLEOTIDE SEQUENCE [LARGE SCALE GENOMIC DNA]</scope>
    <source>
        <strain evidence="2 3">DSM 26575</strain>
    </source>
</reference>
<gene>
    <name evidence="2" type="ORF">GGQ67_000470</name>
</gene>